<keyword evidence="1" id="KW-0812">Transmembrane</keyword>
<feature type="non-terminal residue" evidence="2">
    <location>
        <position position="90"/>
    </location>
</feature>
<keyword evidence="1" id="KW-0472">Membrane</keyword>
<keyword evidence="1" id="KW-1133">Transmembrane helix</keyword>
<keyword evidence="3" id="KW-1185">Reference proteome</keyword>
<dbReference type="AlphaFoldDB" id="A0A9K3DA19"/>
<sequence length="90" mass="10284">MTSTNYEIREYVTLAYIAVSAVYTLVLLVLGVRWLRQRGQRERRARGGKRKPVLNDSVSACACIYALLLMRSVLFSYPGETWKELSITNP</sequence>
<feature type="transmembrane region" description="Helical" evidence="1">
    <location>
        <begin position="12"/>
        <end position="32"/>
    </location>
</feature>
<gene>
    <name evidence="2" type="ORF">KIPB_014048</name>
</gene>
<evidence type="ECO:0000313" key="3">
    <source>
        <dbReference type="Proteomes" id="UP000265618"/>
    </source>
</evidence>
<feature type="transmembrane region" description="Helical" evidence="1">
    <location>
        <begin position="53"/>
        <end position="74"/>
    </location>
</feature>
<dbReference type="EMBL" id="BDIP01007003">
    <property type="protein sequence ID" value="GIQ91012.1"/>
    <property type="molecule type" value="Genomic_DNA"/>
</dbReference>
<accession>A0A9K3DA19</accession>
<dbReference type="Proteomes" id="UP000265618">
    <property type="component" value="Unassembled WGS sequence"/>
</dbReference>
<organism evidence="2 3">
    <name type="scientific">Kipferlia bialata</name>
    <dbReference type="NCBI Taxonomy" id="797122"/>
    <lineage>
        <taxon>Eukaryota</taxon>
        <taxon>Metamonada</taxon>
        <taxon>Carpediemonas-like organisms</taxon>
        <taxon>Kipferlia</taxon>
    </lineage>
</organism>
<proteinExistence type="predicted"/>
<reference evidence="2 3" key="1">
    <citation type="journal article" date="2018" name="PLoS ONE">
        <title>The draft genome of Kipferlia bialata reveals reductive genome evolution in fornicate parasites.</title>
        <authorList>
            <person name="Tanifuji G."/>
            <person name="Takabayashi S."/>
            <person name="Kume K."/>
            <person name="Takagi M."/>
            <person name="Nakayama T."/>
            <person name="Kamikawa R."/>
            <person name="Inagaki Y."/>
            <person name="Hashimoto T."/>
        </authorList>
    </citation>
    <scope>NUCLEOTIDE SEQUENCE [LARGE SCALE GENOMIC DNA]</scope>
    <source>
        <strain evidence="2">NY0173</strain>
    </source>
</reference>
<evidence type="ECO:0000256" key="1">
    <source>
        <dbReference type="SAM" id="Phobius"/>
    </source>
</evidence>
<comment type="caution">
    <text evidence="2">The sequence shown here is derived from an EMBL/GenBank/DDBJ whole genome shotgun (WGS) entry which is preliminary data.</text>
</comment>
<name>A0A9K3DA19_9EUKA</name>
<protein>
    <submittedName>
        <fullName evidence="2">Uncharacterized protein</fullName>
    </submittedName>
</protein>
<evidence type="ECO:0000313" key="2">
    <source>
        <dbReference type="EMBL" id="GIQ91012.1"/>
    </source>
</evidence>